<dbReference type="STRING" id="1499686.BN1079_01718"/>
<accession>A0A078LVU2</accession>
<dbReference type="Pfam" id="PF00579">
    <property type="entry name" value="tRNA-synt_1b"/>
    <property type="match status" value="1"/>
</dbReference>
<evidence type="ECO:0000256" key="10">
    <source>
        <dbReference type="RuleBase" id="RU363036"/>
    </source>
</evidence>
<keyword evidence="6 9" id="KW-0648">Protein biosynthesis</keyword>
<evidence type="ECO:0000256" key="6">
    <source>
        <dbReference type="ARBA" id="ARBA00022917"/>
    </source>
</evidence>
<dbReference type="GO" id="GO:0004830">
    <property type="term" value="F:tryptophan-tRNA ligase activity"/>
    <property type="evidence" value="ECO:0007669"/>
    <property type="project" value="UniProtKB-UniRule"/>
</dbReference>
<dbReference type="Gene3D" id="1.10.240.10">
    <property type="entry name" value="Tyrosyl-Transfer RNA Synthetase"/>
    <property type="match status" value="1"/>
</dbReference>
<feature type="short sequence motif" description="'KMSKS' region" evidence="9">
    <location>
        <begin position="204"/>
        <end position="208"/>
    </location>
</feature>
<dbReference type="PANTHER" id="PTHR43766:SF1">
    <property type="entry name" value="TRYPTOPHAN--TRNA LIGASE, MITOCHONDRIAL"/>
    <property type="match status" value="1"/>
</dbReference>
<comment type="subcellular location">
    <subcellularLocation>
        <location evidence="9">Cytoplasm</location>
    </subcellularLocation>
</comment>
<feature type="binding site" evidence="9">
    <location>
        <position position="197"/>
    </location>
    <ligand>
        <name>ATP</name>
        <dbReference type="ChEBI" id="CHEBI:30616"/>
    </ligand>
</feature>
<dbReference type="InterPro" id="IPR002306">
    <property type="entry name" value="Trp-tRNA-ligase"/>
</dbReference>
<dbReference type="Gene3D" id="3.40.50.620">
    <property type="entry name" value="HUPs"/>
    <property type="match status" value="1"/>
</dbReference>
<name>A0A078LVU2_9PSED</name>
<dbReference type="PRINTS" id="PR01039">
    <property type="entry name" value="TRNASYNTHTRP"/>
</dbReference>
<dbReference type="SUPFAM" id="SSF52374">
    <property type="entry name" value="Nucleotidylyl transferase"/>
    <property type="match status" value="1"/>
</dbReference>
<organism evidence="11 12">
    <name type="scientific">Pseudomonas saudiphocaensis</name>
    <dbReference type="NCBI Taxonomy" id="1499686"/>
    <lineage>
        <taxon>Bacteria</taxon>
        <taxon>Pseudomonadati</taxon>
        <taxon>Pseudomonadota</taxon>
        <taxon>Gammaproteobacteria</taxon>
        <taxon>Pseudomonadales</taxon>
        <taxon>Pseudomonadaceae</taxon>
        <taxon>Pseudomonas</taxon>
    </lineage>
</organism>
<gene>
    <name evidence="9 11" type="primary">trpS</name>
    <name evidence="11" type="ORF">BN1079_01718</name>
</gene>
<feature type="binding site" evidence="9">
    <location>
        <begin position="10"/>
        <end position="12"/>
    </location>
    <ligand>
        <name>ATP</name>
        <dbReference type="ChEBI" id="CHEBI:30616"/>
    </ligand>
</feature>
<keyword evidence="4 9" id="KW-0547">Nucleotide-binding</keyword>
<dbReference type="AlphaFoldDB" id="A0A078LVU2"/>
<comment type="subunit">
    <text evidence="9">Homodimer.</text>
</comment>
<evidence type="ECO:0000256" key="1">
    <source>
        <dbReference type="ARBA" id="ARBA00005594"/>
    </source>
</evidence>
<dbReference type="HAMAP" id="MF_00140_B">
    <property type="entry name" value="Trp_tRNA_synth_B"/>
    <property type="match status" value="1"/>
</dbReference>
<dbReference type="GO" id="GO:0006436">
    <property type="term" value="P:tryptophanyl-tRNA aminoacylation"/>
    <property type="evidence" value="ECO:0007669"/>
    <property type="project" value="UniProtKB-UniRule"/>
</dbReference>
<dbReference type="RefSeq" id="WP_037023641.1">
    <property type="nucleotide sequence ID" value="NZ_CCSF01000001.1"/>
</dbReference>
<dbReference type="GO" id="GO:0005829">
    <property type="term" value="C:cytosol"/>
    <property type="evidence" value="ECO:0007669"/>
    <property type="project" value="TreeGrafter"/>
</dbReference>
<evidence type="ECO:0000313" key="11">
    <source>
        <dbReference type="EMBL" id="CDZ94402.1"/>
    </source>
</evidence>
<dbReference type="InterPro" id="IPR024109">
    <property type="entry name" value="Trp-tRNA-ligase_bac-type"/>
</dbReference>
<comment type="function">
    <text evidence="9">Catalyzes the attachment of tryptophan to tRNA(Trp).</text>
</comment>
<feature type="binding site" evidence="9">
    <location>
        <begin position="155"/>
        <end position="157"/>
    </location>
    <ligand>
        <name>ATP</name>
        <dbReference type="ChEBI" id="CHEBI:30616"/>
    </ligand>
</feature>
<dbReference type="FunFam" id="1.10.240.10:FF:000005">
    <property type="entry name" value="Tryptophan--tRNA ligase"/>
    <property type="match status" value="1"/>
</dbReference>
<keyword evidence="12" id="KW-1185">Reference proteome</keyword>
<feature type="binding site" evidence="9">
    <location>
        <position position="143"/>
    </location>
    <ligand>
        <name>L-tryptophan</name>
        <dbReference type="ChEBI" id="CHEBI:57912"/>
    </ligand>
</feature>
<dbReference type="InterPro" id="IPR014729">
    <property type="entry name" value="Rossmann-like_a/b/a_fold"/>
</dbReference>
<evidence type="ECO:0000313" key="12">
    <source>
        <dbReference type="Proteomes" id="UP000053902"/>
    </source>
</evidence>
<dbReference type="NCBIfam" id="NF008923">
    <property type="entry name" value="PRK12284.1"/>
    <property type="match status" value="1"/>
</dbReference>
<dbReference type="Gene3D" id="2.30.29.80">
    <property type="match status" value="1"/>
</dbReference>
<proteinExistence type="inferred from homology"/>
<comment type="similarity">
    <text evidence="1 9 10">Belongs to the class-I aminoacyl-tRNA synthetase family.</text>
</comment>
<evidence type="ECO:0000256" key="7">
    <source>
        <dbReference type="ARBA" id="ARBA00023146"/>
    </source>
</evidence>
<dbReference type="SUPFAM" id="SSF160113">
    <property type="entry name" value="YegP-like"/>
    <property type="match status" value="1"/>
</dbReference>
<keyword evidence="7 9" id="KW-0030">Aminoacyl-tRNA synthetase</keyword>
<feature type="binding site" evidence="9">
    <location>
        <begin position="18"/>
        <end position="19"/>
    </location>
    <ligand>
        <name>ATP</name>
        <dbReference type="ChEBI" id="CHEBI:30616"/>
    </ligand>
</feature>
<dbReference type="PANTHER" id="PTHR43766">
    <property type="entry name" value="TRYPTOPHAN--TRNA LIGASE, MITOCHONDRIAL"/>
    <property type="match status" value="1"/>
</dbReference>
<evidence type="ECO:0000256" key="4">
    <source>
        <dbReference type="ARBA" id="ARBA00022741"/>
    </source>
</evidence>
<evidence type="ECO:0000256" key="2">
    <source>
        <dbReference type="ARBA" id="ARBA00022490"/>
    </source>
</evidence>
<dbReference type="InterPro" id="IPR050203">
    <property type="entry name" value="Trp-tRNA_synthetase"/>
</dbReference>
<keyword evidence="3 9" id="KW-0436">Ligase</keyword>
<dbReference type="OrthoDB" id="9801042at2"/>
<evidence type="ECO:0000256" key="9">
    <source>
        <dbReference type="HAMAP-Rule" id="MF_00140"/>
    </source>
</evidence>
<evidence type="ECO:0000256" key="8">
    <source>
        <dbReference type="ARBA" id="ARBA00049929"/>
    </source>
</evidence>
<evidence type="ECO:0000256" key="5">
    <source>
        <dbReference type="ARBA" id="ARBA00022840"/>
    </source>
</evidence>
<keyword evidence="2 9" id="KW-0963">Cytoplasm</keyword>
<dbReference type="HOGENOM" id="CLU_029244_5_1_6"/>
<feature type="binding site" evidence="9">
    <location>
        <begin position="204"/>
        <end position="208"/>
    </location>
    <ligand>
        <name>ATP</name>
        <dbReference type="ChEBI" id="CHEBI:30616"/>
    </ligand>
</feature>
<keyword evidence="5 9" id="KW-0067">ATP-binding</keyword>
<comment type="catalytic activity">
    <reaction evidence="8 9">
        <text>tRNA(Trp) + L-tryptophan + ATP = L-tryptophyl-tRNA(Trp) + AMP + diphosphate + H(+)</text>
        <dbReference type="Rhea" id="RHEA:24080"/>
        <dbReference type="Rhea" id="RHEA-COMP:9671"/>
        <dbReference type="Rhea" id="RHEA-COMP:9705"/>
        <dbReference type="ChEBI" id="CHEBI:15378"/>
        <dbReference type="ChEBI" id="CHEBI:30616"/>
        <dbReference type="ChEBI" id="CHEBI:33019"/>
        <dbReference type="ChEBI" id="CHEBI:57912"/>
        <dbReference type="ChEBI" id="CHEBI:78442"/>
        <dbReference type="ChEBI" id="CHEBI:78535"/>
        <dbReference type="ChEBI" id="CHEBI:456215"/>
        <dbReference type="EC" id="6.1.1.2"/>
    </reaction>
</comment>
<sequence>MKTRILTGITTTGTPHLGNYAGAIRPAIAASRAADADSYYFLADYHALIKCDEPLRIQQSRLEIAATWLACGLDAERVTFYRQSDIPEIPELTWLLTCVAGKGLLNRAHAYKASVDKNLENGEDPDAGVTMGLFSYPVLMAADILMFNAHKVPVGRDQIQHVEMARDIGQRFNHLFGQGRELFTLPEAVIEESVATLPGLDGRKMSKSYDNTIPLFSSAKELKSTIARIVTDSKLPGEPKDPDDSHLFTIYQAFANPAQLAEFRAELVDGLAWGEAKQRLFQLLDGELSEARERYHALMARPGDLEDILQAGALKARKVATPFLGELREAVGLRNFRSEVKTAGPAKKKGGKVARFASFREADGSFRFRFFAADGEELLLSRPFSDPKAIGMLSQRLIAQGIDALELRADVNDQFTLWLDGECVADSPRYAGEAELEAAMLRLRQAMATLVG</sequence>
<dbReference type="GO" id="GO:0005524">
    <property type="term" value="F:ATP binding"/>
    <property type="evidence" value="ECO:0007669"/>
    <property type="project" value="UniProtKB-UniRule"/>
</dbReference>
<protein>
    <recommendedName>
        <fullName evidence="9">Tryptophan--tRNA ligase</fullName>
        <ecNumber evidence="9">6.1.1.2</ecNumber>
    </recommendedName>
    <alternativeName>
        <fullName evidence="9">Tryptophanyl-tRNA synthetase</fullName>
        <shortName evidence="9">TrpRS</shortName>
    </alternativeName>
</protein>
<dbReference type="NCBIfam" id="TIGR00233">
    <property type="entry name" value="trpS"/>
    <property type="match status" value="1"/>
</dbReference>
<evidence type="ECO:0000256" key="3">
    <source>
        <dbReference type="ARBA" id="ARBA00022598"/>
    </source>
</evidence>
<feature type="short sequence motif" description="'HIGH' region" evidence="9">
    <location>
        <begin position="11"/>
        <end position="19"/>
    </location>
</feature>
<dbReference type="InterPro" id="IPR002305">
    <property type="entry name" value="aa-tRNA-synth_Ic"/>
</dbReference>
<dbReference type="InterPro" id="IPR036913">
    <property type="entry name" value="YegP-like_sf"/>
</dbReference>
<dbReference type="eggNOG" id="COG0180">
    <property type="taxonomic scope" value="Bacteria"/>
</dbReference>
<dbReference type="EMBL" id="CCSF01000001">
    <property type="protein sequence ID" value="CDZ94402.1"/>
    <property type="molecule type" value="Genomic_DNA"/>
</dbReference>
<dbReference type="EC" id="6.1.1.2" evidence="9"/>
<dbReference type="Proteomes" id="UP000053902">
    <property type="component" value="Unassembled WGS sequence"/>
</dbReference>
<reference evidence="11 12" key="1">
    <citation type="submission" date="2014-07" db="EMBL/GenBank/DDBJ databases">
        <authorList>
            <person name="Urmite Genomes Urmite Genomes"/>
        </authorList>
    </citation>
    <scope>NUCLEOTIDE SEQUENCE [LARGE SCALE GENOMIC DNA]</scope>
    <source>
        <strain evidence="11 12">20_BN</strain>
    </source>
</reference>
<dbReference type="FunFam" id="3.40.50.620:FF:000144">
    <property type="entry name" value="Tryptophan--tRNA ligase"/>
    <property type="match status" value="1"/>
</dbReference>